<protein>
    <submittedName>
        <fullName evidence="2">Uncharacterized protein</fullName>
    </submittedName>
</protein>
<evidence type="ECO:0000256" key="1">
    <source>
        <dbReference type="SAM" id="Phobius"/>
    </source>
</evidence>
<name>A0A100JSU3_STRSC</name>
<sequence>MLGLIFGSVLIVLGACLIGDFGRVASRLYTFFADFMSPGRATAGTFRLAGMFAVLVGVGWGATSCPLG</sequence>
<reference evidence="3" key="1">
    <citation type="submission" date="2015-11" db="EMBL/GenBank/DDBJ databases">
        <authorList>
            <consortium name="Cross-ministerial Strategic Innovation Promotion Program (SIP) consortium"/>
            <person name="Tomihama T."/>
            <person name="Ikenaga M."/>
            <person name="Sakai M."/>
            <person name="Okubo T."/>
            <person name="Ikeda S."/>
        </authorList>
    </citation>
    <scope>NUCLEOTIDE SEQUENCE [LARGE SCALE GENOMIC DNA]</scope>
    <source>
        <strain evidence="3">S58</strain>
    </source>
</reference>
<evidence type="ECO:0000313" key="3">
    <source>
        <dbReference type="Proteomes" id="UP000067448"/>
    </source>
</evidence>
<dbReference type="AlphaFoldDB" id="A0A100JSU3"/>
<evidence type="ECO:0000313" key="2">
    <source>
        <dbReference type="EMBL" id="GAQ65054.1"/>
    </source>
</evidence>
<reference evidence="2 3" key="2">
    <citation type="journal article" date="2016" name="Genome Announc.">
        <title>Draft Genome Sequences of Streptomyces scabiei S58, Streptomyces turgidiscabies T45, and Streptomyces acidiscabies a10, the Pathogens of Potato Common Scab, Isolated in Japan.</title>
        <authorList>
            <person name="Tomihama T."/>
            <person name="Nishi Y."/>
            <person name="Sakai M."/>
            <person name="Ikenaga M."/>
            <person name="Okubo T."/>
            <person name="Ikeda S."/>
        </authorList>
    </citation>
    <scope>NUCLEOTIDE SEQUENCE [LARGE SCALE GENOMIC DNA]</scope>
    <source>
        <strain evidence="2 3">S58</strain>
    </source>
</reference>
<feature type="transmembrane region" description="Helical" evidence="1">
    <location>
        <begin position="42"/>
        <end position="62"/>
    </location>
</feature>
<keyword evidence="1" id="KW-1133">Transmembrane helix</keyword>
<comment type="caution">
    <text evidence="2">The sequence shown here is derived from an EMBL/GenBank/DDBJ whole genome shotgun (WGS) entry which is preliminary data.</text>
</comment>
<accession>A0A100JSU3</accession>
<dbReference type="EMBL" id="BCMM01000027">
    <property type="protein sequence ID" value="GAQ65054.1"/>
    <property type="molecule type" value="Genomic_DNA"/>
</dbReference>
<gene>
    <name evidence="2" type="ORF">SsS58_05461</name>
</gene>
<keyword evidence="1" id="KW-0472">Membrane</keyword>
<proteinExistence type="predicted"/>
<reference evidence="3" key="3">
    <citation type="submission" date="2016-02" db="EMBL/GenBank/DDBJ databases">
        <title>Draft genome of pathogenic Streptomyces sp. in Japan.</title>
        <authorList>
            <person name="Tomihama T."/>
            <person name="Ikenaga M."/>
            <person name="Sakai M."/>
            <person name="Okubo T."/>
            <person name="Ikeda S."/>
        </authorList>
    </citation>
    <scope>NUCLEOTIDE SEQUENCE [LARGE SCALE GENOMIC DNA]</scope>
    <source>
        <strain evidence="3">S58</strain>
    </source>
</reference>
<organism evidence="2 3">
    <name type="scientific">Streptomyces scabiei</name>
    <dbReference type="NCBI Taxonomy" id="1930"/>
    <lineage>
        <taxon>Bacteria</taxon>
        <taxon>Bacillati</taxon>
        <taxon>Actinomycetota</taxon>
        <taxon>Actinomycetes</taxon>
        <taxon>Kitasatosporales</taxon>
        <taxon>Streptomycetaceae</taxon>
        <taxon>Streptomyces</taxon>
    </lineage>
</organism>
<keyword evidence="1" id="KW-0812">Transmembrane</keyword>
<dbReference type="Proteomes" id="UP000067448">
    <property type="component" value="Unassembled WGS sequence"/>
</dbReference>